<keyword evidence="2" id="KW-1185">Reference proteome</keyword>
<proteinExistence type="predicted"/>
<reference evidence="1" key="1">
    <citation type="submission" date="2022-11" db="EMBL/GenBank/DDBJ databases">
        <title>Chromosomal genome sequence assembly and mating type (MAT) locus characterization of the leprose asexual lichenized fungus Lepraria neglecta (Nyl.) Erichsen.</title>
        <authorList>
            <person name="Allen J.L."/>
            <person name="Pfeffer B."/>
        </authorList>
    </citation>
    <scope>NUCLEOTIDE SEQUENCE</scope>
    <source>
        <strain evidence="1">Allen 5258</strain>
    </source>
</reference>
<dbReference type="AlphaFoldDB" id="A0AAD9Z3G8"/>
<organism evidence="1 2">
    <name type="scientific">Lepraria neglecta</name>
    <dbReference type="NCBI Taxonomy" id="209136"/>
    <lineage>
        <taxon>Eukaryota</taxon>
        <taxon>Fungi</taxon>
        <taxon>Dikarya</taxon>
        <taxon>Ascomycota</taxon>
        <taxon>Pezizomycotina</taxon>
        <taxon>Lecanoromycetes</taxon>
        <taxon>OSLEUM clade</taxon>
        <taxon>Lecanoromycetidae</taxon>
        <taxon>Lecanorales</taxon>
        <taxon>Lecanorineae</taxon>
        <taxon>Stereocaulaceae</taxon>
        <taxon>Lepraria</taxon>
    </lineage>
</organism>
<evidence type="ECO:0000313" key="2">
    <source>
        <dbReference type="Proteomes" id="UP001276659"/>
    </source>
</evidence>
<sequence length="75" mass="8214">MHVVLKKLTGDIGDLVNFENVAKEYGYTDKSNARTCFRRLIQKISGAEGAGAMTKSTLKKRGFAAVNDDEGRHPS</sequence>
<dbReference type="Proteomes" id="UP001276659">
    <property type="component" value="Unassembled WGS sequence"/>
</dbReference>
<gene>
    <name evidence="1" type="ORF">OEA41_009383</name>
</gene>
<comment type="caution">
    <text evidence="1">The sequence shown here is derived from an EMBL/GenBank/DDBJ whole genome shotgun (WGS) entry which is preliminary data.</text>
</comment>
<dbReference type="EMBL" id="JASNWA010000009">
    <property type="protein sequence ID" value="KAK3169998.1"/>
    <property type="molecule type" value="Genomic_DNA"/>
</dbReference>
<evidence type="ECO:0000313" key="1">
    <source>
        <dbReference type="EMBL" id="KAK3169998.1"/>
    </source>
</evidence>
<accession>A0AAD9Z3G8</accession>
<protein>
    <submittedName>
        <fullName evidence="1">Uncharacterized protein</fullName>
    </submittedName>
</protein>
<name>A0AAD9Z3G8_9LECA</name>